<sequence length="77" mass="8706">MRTTINIDEQLLTYAKLRAAQQGCTLKQIIEDALREFFSHYHLKQESVKLETVSGPGLKPGVDLDNSRSLGEIMDDQ</sequence>
<protein>
    <submittedName>
        <fullName evidence="2">Uncharacterized protein</fullName>
    </submittedName>
</protein>
<dbReference type="Gene3D" id="1.10.1220.10">
    <property type="entry name" value="Met repressor-like"/>
    <property type="match status" value="1"/>
</dbReference>
<evidence type="ECO:0000313" key="3">
    <source>
        <dbReference type="Proteomes" id="UP000183454"/>
    </source>
</evidence>
<dbReference type="InterPro" id="IPR010985">
    <property type="entry name" value="Ribbon_hlx_hlx"/>
</dbReference>
<dbReference type="InterPro" id="IPR013321">
    <property type="entry name" value="Arc_rbn_hlx_hlx"/>
</dbReference>
<gene>
    <name evidence="2" type="ORF">SAMN05421882_101940</name>
</gene>
<evidence type="ECO:0000256" key="1">
    <source>
        <dbReference type="SAM" id="MobiDB-lite"/>
    </source>
</evidence>
<feature type="region of interest" description="Disordered" evidence="1">
    <location>
        <begin position="55"/>
        <end position="77"/>
    </location>
</feature>
<evidence type="ECO:0000313" key="2">
    <source>
        <dbReference type="EMBL" id="SDW62925.1"/>
    </source>
</evidence>
<dbReference type="Proteomes" id="UP000183454">
    <property type="component" value="Unassembled WGS sequence"/>
</dbReference>
<dbReference type="AlphaFoldDB" id="A0A1H2V3Q6"/>
<dbReference type="GO" id="GO:0006355">
    <property type="term" value="P:regulation of DNA-templated transcription"/>
    <property type="evidence" value="ECO:0007669"/>
    <property type="project" value="InterPro"/>
</dbReference>
<name>A0A1H2V3Q6_9PROT</name>
<dbReference type="RefSeq" id="WP_074667034.1">
    <property type="nucleotide sequence ID" value="NZ_FNNH01000019.1"/>
</dbReference>
<proteinExistence type="predicted"/>
<accession>A0A1H2V3Q6</accession>
<dbReference type="SUPFAM" id="SSF47598">
    <property type="entry name" value="Ribbon-helix-helix"/>
    <property type="match status" value="1"/>
</dbReference>
<reference evidence="2 3" key="1">
    <citation type="submission" date="2016-10" db="EMBL/GenBank/DDBJ databases">
        <authorList>
            <person name="de Groot N.N."/>
        </authorList>
    </citation>
    <scope>NUCLEOTIDE SEQUENCE [LARGE SCALE GENOMIC DNA]</scope>
    <source>
        <strain evidence="2 3">Nm110</strain>
    </source>
</reference>
<organism evidence="2 3">
    <name type="scientific">Nitrosomonas communis</name>
    <dbReference type="NCBI Taxonomy" id="44574"/>
    <lineage>
        <taxon>Bacteria</taxon>
        <taxon>Pseudomonadati</taxon>
        <taxon>Pseudomonadota</taxon>
        <taxon>Betaproteobacteria</taxon>
        <taxon>Nitrosomonadales</taxon>
        <taxon>Nitrosomonadaceae</taxon>
        <taxon>Nitrosomonas</taxon>
    </lineage>
</organism>
<dbReference type="EMBL" id="FNNH01000019">
    <property type="protein sequence ID" value="SDW62925.1"/>
    <property type="molecule type" value="Genomic_DNA"/>
</dbReference>